<protein>
    <recommendedName>
        <fullName evidence="7 18">Phosphatidate cytidylyltransferase</fullName>
        <ecNumber evidence="6 18">2.7.7.41</ecNumber>
    </recommendedName>
</protein>
<evidence type="ECO:0000256" key="14">
    <source>
        <dbReference type="ARBA" id="ARBA00023098"/>
    </source>
</evidence>
<evidence type="ECO:0000256" key="17">
    <source>
        <dbReference type="ARBA" id="ARBA00023264"/>
    </source>
</evidence>
<dbReference type="UniPathway" id="UPA00557">
    <property type="reaction ID" value="UER00614"/>
</dbReference>
<evidence type="ECO:0000256" key="6">
    <source>
        <dbReference type="ARBA" id="ARBA00012487"/>
    </source>
</evidence>
<evidence type="ECO:0000256" key="7">
    <source>
        <dbReference type="ARBA" id="ARBA00019373"/>
    </source>
</evidence>
<feature type="transmembrane region" description="Helical" evidence="19">
    <location>
        <begin position="106"/>
        <end position="126"/>
    </location>
</feature>
<keyword evidence="12 18" id="KW-0548">Nucleotidyltransferase</keyword>
<dbReference type="PANTHER" id="PTHR46382:SF1">
    <property type="entry name" value="PHOSPHATIDATE CYTIDYLYLTRANSFERASE"/>
    <property type="match status" value="1"/>
</dbReference>
<dbReference type="OrthoDB" id="9799199at2"/>
<dbReference type="EC" id="2.7.7.41" evidence="6 18"/>
<evidence type="ECO:0000313" key="20">
    <source>
        <dbReference type="EMBL" id="KGD65650.1"/>
    </source>
</evidence>
<dbReference type="RefSeq" id="WP_035230847.1">
    <property type="nucleotide sequence ID" value="NZ_ARXV01000003.1"/>
</dbReference>
<keyword evidence="17" id="KW-1208">Phospholipid metabolism</keyword>
<evidence type="ECO:0000256" key="10">
    <source>
        <dbReference type="ARBA" id="ARBA00022679"/>
    </source>
</evidence>
<comment type="pathway">
    <text evidence="4">Lipid metabolism.</text>
</comment>
<evidence type="ECO:0000256" key="16">
    <source>
        <dbReference type="ARBA" id="ARBA00023209"/>
    </source>
</evidence>
<dbReference type="EMBL" id="ARXV01000003">
    <property type="protein sequence ID" value="KGD65650.1"/>
    <property type="molecule type" value="Genomic_DNA"/>
</dbReference>
<feature type="transmembrane region" description="Helical" evidence="19">
    <location>
        <begin position="138"/>
        <end position="157"/>
    </location>
</feature>
<evidence type="ECO:0000313" key="21">
    <source>
        <dbReference type="Proteomes" id="UP000029444"/>
    </source>
</evidence>
<feature type="transmembrane region" description="Helical" evidence="19">
    <location>
        <begin position="81"/>
        <end position="99"/>
    </location>
</feature>
<feature type="transmembrane region" description="Helical" evidence="19">
    <location>
        <begin position="28"/>
        <end position="44"/>
    </location>
</feature>
<evidence type="ECO:0000256" key="5">
    <source>
        <dbReference type="ARBA" id="ARBA00010185"/>
    </source>
</evidence>
<keyword evidence="14" id="KW-0443">Lipid metabolism</keyword>
<evidence type="ECO:0000256" key="12">
    <source>
        <dbReference type="ARBA" id="ARBA00022695"/>
    </source>
</evidence>
<feature type="transmembrane region" description="Helical" evidence="19">
    <location>
        <begin position="178"/>
        <end position="196"/>
    </location>
</feature>
<dbReference type="AlphaFoldDB" id="A0A095UT04"/>
<evidence type="ECO:0000256" key="4">
    <source>
        <dbReference type="ARBA" id="ARBA00005189"/>
    </source>
</evidence>
<keyword evidence="21" id="KW-1185">Reference proteome</keyword>
<evidence type="ECO:0000256" key="9">
    <source>
        <dbReference type="ARBA" id="ARBA00022516"/>
    </source>
</evidence>
<comment type="catalytic activity">
    <reaction evidence="1 18">
        <text>a 1,2-diacyl-sn-glycero-3-phosphate + CTP + H(+) = a CDP-1,2-diacyl-sn-glycerol + diphosphate</text>
        <dbReference type="Rhea" id="RHEA:16229"/>
        <dbReference type="ChEBI" id="CHEBI:15378"/>
        <dbReference type="ChEBI" id="CHEBI:33019"/>
        <dbReference type="ChEBI" id="CHEBI:37563"/>
        <dbReference type="ChEBI" id="CHEBI:58332"/>
        <dbReference type="ChEBI" id="CHEBI:58608"/>
        <dbReference type="EC" id="2.7.7.41"/>
    </reaction>
</comment>
<dbReference type="InterPro" id="IPR000374">
    <property type="entry name" value="PC_trans"/>
</dbReference>
<proteinExistence type="inferred from homology"/>
<evidence type="ECO:0000256" key="11">
    <source>
        <dbReference type="ARBA" id="ARBA00022692"/>
    </source>
</evidence>
<keyword evidence="16" id="KW-0594">Phospholipid biosynthesis</keyword>
<evidence type="ECO:0000256" key="1">
    <source>
        <dbReference type="ARBA" id="ARBA00001698"/>
    </source>
</evidence>
<feature type="transmembrane region" description="Helical" evidence="19">
    <location>
        <begin position="202"/>
        <end position="223"/>
    </location>
</feature>
<evidence type="ECO:0000256" key="8">
    <source>
        <dbReference type="ARBA" id="ARBA00022475"/>
    </source>
</evidence>
<keyword evidence="8" id="KW-1003">Cell membrane</keyword>
<dbReference type="PANTHER" id="PTHR46382">
    <property type="entry name" value="PHOSPHATIDATE CYTIDYLYLTRANSFERASE"/>
    <property type="match status" value="1"/>
</dbReference>
<dbReference type="STRING" id="1177154.Y5S_00874"/>
<comment type="pathway">
    <text evidence="3 18">Phospholipid metabolism; CDP-diacylglycerol biosynthesis; CDP-diacylglycerol from sn-glycerol 3-phosphate: step 3/3.</text>
</comment>
<dbReference type="GO" id="GO:0005886">
    <property type="term" value="C:plasma membrane"/>
    <property type="evidence" value="ECO:0007669"/>
    <property type="project" value="UniProtKB-SubCell"/>
</dbReference>
<dbReference type="PROSITE" id="PS01315">
    <property type="entry name" value="CDS"/>
    <property type="match status" value="1"/>
</dbReference>
<dbReference type="Proteomes" id="UP000029444">
    <property type="component" value="Unassembled WGS sequence"/>
</dbReference>
<keyword evidence="11 18" id="KW-0812">Transmembrane</keyword>
<evidence type="ECO:0000256" key="19">
    <source>
        <dbReference type="SAM" id="Phobius"/>
    </source>
</evidence>
<keyword evidence="15 19" id="KW-0472">Membrane</keyword>
<comment type="similarity">
    <text evidence="5 18">Belongs to the CDS family.</text>
</comment>
<evidence type="ECO:0000256" key="3">
    <source>
        <dbReference type="ARBA" id="ARBA00005119"/>
    </source>
</evidence>
<dbReference type="GO" id="GO:0016024">
    <property type="term" value="P:CDP-diacylglycerol biosynthetic process"/>
    <property type="evidence" value="ECO:0007669"/>
    <property type="project" value="UniProtKB-UniPathway"/>
</dbReference>
<reference evidence="20 21" key="1">
    <citation type="submission" date="2012-09" db="EMBL/GenBank/DDBJ databases">
        <title>Genome Sequence of alkane-degrading Bacterium Alcanivorax sp. 19-m-6.</title>
        <authorList>
            <person name="Lai Q."/>
            <person name="Shao Z."/>
        </authorList>
    </citation>
    <scope>NUCLEOTIDE SEQUENCE [LARGE SCALE GENOMIC DNA]</scope>
    <source>
        <strain evidence="20 21">19-m-6</strain>
    </source>
</reference>
<evidence type="ECO:0000256" key="15">
    <source>
        <dbReference type="ARBA" id="ARBA00023136"/>
    </source>
</evidence>
<dbReference type="eggNOG" id="COG4589">
    <property type="taxonomic scope" value="Bacteria"/>
</dbReference>
<keyword evidence="13 19" id="KW-1133">Transmembrane helix</keyword>
<comment type="caution">
    <text evidence="20">The sequence shown here is derived from an EMBL/GenBank/DDBJ whole genome shotgun (WGS) entry which is preliminary data.</text>
</comment>
<name>A0A095UT04_9GAMM</name>
<accession>A0A095UT04</accession>
<gene>
    <name evidence="20" type="ORF">Y5S_00874</name>
</gene>
<evidence type="ECO:0000256" key="2">
    <source>
        <dbReference type="ARBA" id="ARBA00004651"/>
    </source>
</evidence>
<keyword evidence="9" id="KW-0444">Lipid biosynthesis</keyword>
<dbReference type="Pfam" id="PF01148">
    <property type="entry name" value="CTP_transf_1"/>
    <property type="match status" value="1"/>
</dbReference>
<dbReference type="GO" id="GO:0004605">
    <property type="term" value="F:phosphatidate cytidylyltransferase activity"/>
    <property type="evidence" value="ECO:0007669"/>
    <property type="project" value="UniProtKB-EC"/>
</dbReference>
<evidence type="ECO:0000256" key="18">
    <source>
        <dbReference type="RuleBase" id="RU003938"/>
    </source>
</evidence>
<dbReference type="PATRIC" id="fig|1177154.3.peg.883"/>
<keyword evidence="10 18" id="KW-0808">Transferase</keyword>
<organism evidence="20 21">
    <name type="scientific">Alcanivorax nanhaiticus</name>
    <dbReference type="NCBI Taxonomy" id="1177154"/>
    <lineage>
        <taxon>Bacteria</taxon>
        <taxon>Pseudomonadati</taxon>
        <taxon>Pseudomonadota</taxon>
        <taxon>Gammaproteobacteria</taxon>
        <taxon>Oceanospirillales</taxon>
        <taxon>Alcanivoracaceae</taxon>
        <taxon>Alcanivorax</taxon>
    </lineage>
</organism>
<evidence type="ECO:0000256" key="13">
    <source>
        <dbReference type="ARBA" id="ARBA00022989"/>
    </source>
</evidence>
<comment type="subcellular location">
    <subcellularLocation>
        <location evidence="2">Cell membrane</location>
        <topology evidence="2">Multi-pass membrane protein</topology>
    </subcellularLocation>
</comment>
<sequence length="274" mass="29137">MLKLRVITALVLLPIVLGAMFGLDRLPFALVAGVFFLLAGWEWAAMMGTVTQKVRLLWTVVLAATMALAEIYQPAWLLNAIPVWWLLALVLVVGYPGNAKLWYRPWVMAVVGLLLLVPSWAAVVQLQDQGALGLTGPLALLFILLWVWAADTGAYFAGRALGKHKLAPLVSPGKTIEGLIGGVLLSLLVVAAVYASGQLDAALLPLMAVALMTVLSSALGDLFESMVKRQRGFKDSGTILPGHGGMLDRIDSVTAAMPIALAGFNWFGLPGGSL</sequence>